<protein>
    <submittedName>
        <fullName evidence="3">DDE-type integrase/transposase/recombinase</fullName>
    </submittedName>
</protein>
<evidence type="ECO:0000259" key="2">
    <source>
        <dbReference type="PROSITE" id="PS50994"/>
    </source>
</evidence>
<sequence>MEGLIPERMCGSVFDVARCTVERLMRELGLRGVRRGKQVVTIRPDEVSTRPPDHVQREFSWTGRTRLWVVDFTGVPTWSGMAFTAFVTDVLSRRIVGWRTMSRMPTDLPLDALEMALWIRDRAGQDVTGVIQHSDAGASWASSTGAPCFTNSTTRSELLCRAVASSAPRVRSSSA</sequence>
<accession>A0A5C1YG69</accession>
<dbReference type="GO" id="GO:0003676">
    <property type="term" value="F:nucleic acid binding"/>
    <property type="evidence" value="ECO:0007669"/>
    <property type="project" value="InterPro"/>
</dbReference>
<feature type="domain" description="Integrase catalytic" evidence="2">
    <location>
        <begin position="47"/>
        <end position="175"/>
    </location>
</feature>
<keyword evidence="4" id="KW-1185">Reference proteome</keyword>
<name>A0A5C1YG69_9MICO</name>
<dbReference type="InterPro" id="IPR036397">
    <property type="entry name" value="RNaseH_sf"/>
</dbReference>
<dbReference type="Proteomes" id="UP000324678">
    <property type="component" value="Chromosome"/>
</dbReference>
<dbReference type="SUPFAM" id="SSF53098">
    <property type="entry name" value="Ribonuclease H-like"/>
    <property type="match status" value="1"/>
</dbReference>
<dbReference type="Pfam" id="PF13276">
    <property type="entry name" value="HTH_21"/>
    <property type="match status" value="1"/>
</dbReference>
<dbReference type="GO" id="GO:0015074">
    <property type="term" value="P:DNA integration"/>
    <property type="evidence" value="ECO:0007669"/>
    <property type="project" value="InterPro"/>
</dbReference>
<evidence type="ECO:0000256" key="1">
    <source>
        <dbReference type="ARBA" id="ARBA00002286"/>
    </source>
</evidence>
<dbReference type="PANTHER" id="PTHR46889">
    <property type="entry name" value="TRANSPOSASE INSF FOR INSERTION SEQUENCE IS3B-RELATED"/>
    <property type="match status" value="1"/>
</dbReference>
<dbReference type="PROSITE" id="PS50994">
    <property type="entry name" value="INTEGRASE"/>
    <property type="match status" value="1"/>
</dbReference>
<evidence type="ECO:0000313" key="4">
    <source>
        <dbReference type="Proteomes" id="UP000324678"/>
    </source>
</evidence>
<dbReference type="Pfam" id="PF00665">
    <property type="entry name" value="rve"/>
    <property type="match status" value="1"/>
</dbReference>
<dbReference type="Gene3D" id="3.30.420.10">
    <property type="entry name" value="Ribonuclease H-like superfamily/Ribonuclease H"/>
    <property type="match status" value="1"/>
</dbReference>
<dbReference type="OrthoDB" id="4426778at2"/>
<comment type="function">
    <text evidence="1">Involved in the transposition of the insertion sequence.</text>
</comment>
<organism evidence="3 4">
    <name type="scientific">Agromyces intestinalis</name>
    <dbReference type="NCBI Taxonomy" id="2592652"/>
    <lineage>
        <taxon>Bacteria</taxon>
        <taxon>Bacillati</taxon>
        <taxon>Actinomycetota</taxon>
        <taxon>Actinomycetes</taxon>
        <taxon>Micrococcales</taxon>
        <taxon>Microbacteriaceae</taxon>
        <taxon>Agromyces</taxon>
    </lineage>
</organism>
<dbReference type="InterPro" id="IPR050900">
    <property type="entry name" value="Transposase_IS3/IS150/IS904"/>
</dbReference>
<proteinExistence type="predicted"/>
<dbReference type="AlphaFoldDB" id="A0A5C1YG69"/>
<evidence type="ECO:0000313" key="3">
    <source>
        <dbReference type="EMBL" id="QEO15206.1"/>
    </source>
</evidence>
<reference evidence="3 4" key="1">
    <citation type="submission" date="2019-09" db="EMBL/GenBank/DDBJ databases">
        <title>Genome sequencing of strain KACC 19306.</title>
        <authorList>
            <person name="Heo J."/>
            <person name="Kim S.-J."/>
            <person name="Kim J.-S."/>
            <person name="Hong S.-B."/>
            <person name="Kwon S.-W."/>
        </authorList>
    </citation>
    <scope>NUCLEOTIDE SEQUENCE [LARGE SCALE GENOMIC DNA]</scope>
    <source>
        <strain evidence="3 4">KACC 19306</strain>
    </source>
</reference>
<dbReference type="PANTHER" id="PTHR46889:SF4">
    <property type="entry name" value="TRANSPOSASE INSO FOR INSERTION SEQUENCE ELEMENT IS911B-RELATED"/>
    <property type="match status" value="1"/>
</dbReference>
<dbReference type="KEGG" id="ail:FLP10_12830"/>
<dbReference type="InterPro" id="IPR012337">
    <property type="entry name" value="RNaseH-like_sf"/>
</dbReference>
<gene>
    <name evidence="3" type="ORF">FLP10_12830</name>
</gene>
<dbReference type="EMBL" id="CP043505">
    <property type="protein sequence ID" value="QEO15206.1"/>
    <property type="molecule type" value="Genomic_DNA"/>
</dbReference>
<dbReference type="InterPro" id="IPR025948">
    <property type="entry name" value="HTH-like_dom"/>
</dbReference>
<dbReference type="InterPro" id="IPR001584">
    <property type="entry name" value="Integrase_cat-core"/>
</dbReference>